<dbReference type="Proteomes" id="UP000007015">
    <property type="component" value="Chromosome 8"/>
</dbReference>
<sequence length="120" mass="13500">MERKRRPLLLLTAVEVLSSGATGSGPRASSSTSRDMTGEERRGEERRGRGEHDGGGRCDHLYTVASTKHRNAAPLHLYAGGHRAHERRPIATRRPSRGTGEMETGEIECRGNERWERRRR</sequence>
<protein>
    <recommendedName>
        <fullName evidence="5">Secreted protein</fullName>
    </recommendedName>
</protein>
<evidence type="ECO:0000313" key="3">
    <source>
        <dbReference type="EMBL" id="EAZ05855.1"/>
    </source>
</evidence>
<dbReference type="AlphaFoldDB" id="A2YRZ4"/>
<feature type="compositionally biased region" description="Basic and acidic residues" evidence="1">
    <location>
        <begin position="107"/>
        <end position="120"/>
    </location>
</feature>
<keyword evidence="4" id="KW-1185">Reference proteome</keyword>
<evidence type="ECO:0000256" key="2">
    <source>
        <dbReference type="SAM" id="SignalP"/>
    </source>
</evidence>
<feature type="compositionally biased region" description="Basic residues" evidence="1">
    <location>
        <begin position="82"/>
        <end position="96"/>
    </location>
</feature>
<name>A2YRZ4_ORYSI</name>
<feature type="region of interest" description="Disordered" evidence="1">
    <location>
        <begin position="16"/>
        <end position="59"/>
    </location>
</feature>
<feature type="chain" id="PRO_5002650515" description="Secreted protein" evidence="2">
    <location>
        <begin position="24"/>
        <end position="120"/>
    </location>
</feature>
<proteinExistence type="predicted"/>
<accession>A2YRZ4</accession>
<dbReference type="EMBL" id="CM000133">
    <property type="protein sequence ID" value="EAZ05855.1"/>
    <property type="molecule type" value="Genomic_DNA"/>
</dbReference>
<feature type="compositionally biased region" description="Basic and acidic residues" evidence="1">
    <location>
        <begin position="36"/>
        <end position="59"/>
    </location>
</feature>
<evidence type="ECO:0000313" key="4">
    <source>
        <dbReference type="Proteomes" id="UP000007015"/>
    </source>
</evidence>
<organism evidence="3 4">
    <name type="scientific">Oryza sativa subsp. indica</name>
    <name type="common">Rice</name>
    <dbReference type="NCBI Taxonomy" id="39946"/>
    <lineage>
        <taxon>Eukaryota</taxon>
        <taxon>Viridiplantae</taxon>
        <taxon>Streptophyta</taxon>
        <taxon>Embryophyta</taxon>
        <taxon>Tracheophyta</taxon>
        <taxon>Spermatophyta</taxon>
        <taxon>Magnoliopsida</taxon>
        <taxon>Liliopsida</taxon>
        <taxon>Poales</taxon>
        <taxon>Poaceae</taxon>
        <taxon>BOP clade</taxon>
        <taxon>Oryzoideae</taxon>
        <taxon>Oryzeae</taxon>
        <taxon>Oryzinae</taxon>
        <taxon>Oryza</taxon>
        <taxon>Oryza sativa</taxon>
    </lineage>
</organism>
<dbReference type="HOGENOM" id="CLU_2053562_0_0_1"/>
<evidence type="ECO:0000256" key="1">
    <source>
        <dbReference type="SAM" id="MobiDB-lite"/>
    </source>
</evidence>
<reference evidence="3 4" key="1">
    <citation type="journal article" date="2005" name="PLoS Biol.">
        <title>The genomes of Oryza sativa: a history of duplications.</title>
        <authorList>
            <person name="Yu J."/>
            <person name="Wang J."/>
            <person name="Lin W."/>
            <person name="Li S."/>
            <person name="Li H."/>
            <person name="Zhou J."/>
            <person name="Ni P."/>
            <person name="Dong W."/>
            <person name="Hu S."/>
            <person name="Zeng C."/>
            <person name="Zhang J."/>
            <person name="Zhang Y."/>
            <person name="Li R."/>
            <person name="Xu Z."/>
            <person name="Li S."/>
            <person name="Li X."/>
            <person name="Zheng H."/>
            <person name="Cong L."/>
            <person name="Lin L."/>
            <person name="Yin J."/>
            <person name="Geng J."/>
            <person name="Li G."/>
            <person name="Shi J."/>
            <person name="Liu J."/>
            <person name="Lv H."/>
            <person name="Li J."/>
            <person name="Wang J."/>
            <person name="Deng Y."/>
            <person name="Ran L."/>
            <person name="Shi X."/>
            <person name="Wang X."/>
            <person name="Wu Q."/>
            <person name="Li C."/>
            <person name="Ren X."/>
            <person name="Wang J."/>
            <person name="Wang X."/>
            <person name="Li D."/>
            <person name="Liu D."/>
            <person name="Zhang X."/>
            <person name="Ji Z."/>
            <person name="Zhao W."/>
            <person name="Sun Y."/>
            <person name="Zhang Z."/>
            <person name="Bao J."/>
            <person name="Han Y."/>
            <person name="Dong L."/>
            <person name="Ji J."/>
            <person name="Chen P."/>
            <person name="Wu S."/>
            <person name="Liu J."/>
            <person name="Xiao Y."/>
            <person name="Bu D."/>
            <person name="Tan J."/>
            <person name="Yang L."/>
            <person name="Ye C."/>
            <person name="Zhang J."/>
            <person name="Xu J."/>
            <person name="Zhou Y."/>
            <person name="Yu Y."/>
            <person name="Zhang B."/>
            <person name="Zhuang S."/>
            <person name="Wei H."/>
            <person name="Liu B."/>
            <person name="Lei M."/>
            <person name="Yu H."/>
            <person name="Li Y."/>
            <person name="Xu H."/>
            <person name="Wei S."/>
            <person name="He X."/>
            <person name="Fang L."/>
            <person name="Zhang Z."/>
            <person name="Zhang Y."/>
            <person name="Huang X."/>
            <person name="Su Z."/>
            <person name="Tong W."/>
            <person name="Li J."/>
            <person name="Tong Z."/>
            <person name="Li S."/>
            <person name="Ye J."/>
            <person name="Wang L."/>
            <person name="Fang L."/>
            <person name="Lei T."/>
            <person name="Chen C."/>
            <person name="Chen H."/>
            <person name="Xu Z."/>
            <person name="Li H."/>
            <person name="Huang H."/>
            <person name="Zhang F."/>
            <person name="Xu H."/>
            <person name="Li N."/>
            <person name="Zhao C."/>
            <person name="Li S."/>
            <person name="Dong L."/>
            <person name="Huang Y."/>
            <person name="Li L."/>
            <person name="Xi Y."/>
            <person name="Qi Q."/>
            <person name="Li W."/>
            <person name="Zhang B."/>
            <person name="Hu W."/>
            <person name="Zhang Y."/>
            <person name="Tian X."/>
            <person name="Jiao Y."/>
            <person name="Liang X."/>
            <person name="Jin J."/>
            <person name="Gao L."/>
            <person name="Zheng W."/>
            <person name="Hao B."/>
            <person name="Liu S."/>
            <person name="Wang W."/>
            <person name="Yuan L."/>
            <person name="Cao M."/>
            <person name="McDermott J."/>
            <person name="Samudrala R."/>
            <person name="Wang J."/>
            <person name="Wong G.K."/>
            <person name="Yang H."/>
        </authorList>
    </citation>
    <scope>NUCLEOTIDE SEQUENCE [LARGE SCALE GENOMIC DNA]</scope>
    <source>
        <strain evidence="4">cv. 93-11</strain>
    </source>
</reference>
<dbReference type="Gramene" id="BGIOSGA027525-TA">
    <property type="protein sequence ID" value="BGIOSGA027525-PA"/>
    <property type="gene ID" value="BGIOSGA027525"/>
</dbReference>
<keyword evidence="2" id="KW-0732">Signal</keyword>
<evidence type="ECO:0008006" key="5">
    <source>
        <dbReference type="Google" id="ProtNLM"/>
    </source>
</evidence>
<feature type="signal peptide" evidence="2">
    <location>
        <begin position="1"/>
        <end position="23"/>
    </location>
</feature>
<gene>
    <name evidence="3" type="ORF">OsI_28090</name>
</gene>
<feature type="region of interest" description="Disordered" evidence="1">
    <location>
        <begin position="77"/>
        <end position="120"/>
    </location>
</feature>